<feature type="non-terminal residue" evidence="2">
    <location>
        <position position="98"/>
    </location>
</feature>
<protein>
    <submittedName>
        <fullName evidence="2">Uncharacterized protein</fullName>
    </submittedName>
</protein>
<feature type="compositionally biased region" description="Basic and acidic residues" evidence="1">
    <location>
        <begin position="68"/>
        <end position="81"/>
    </location>
</feature>
<evidence type="ECO:0000313" key="3">
    <source>
        <dbReference type="Proteomes" id="UP000824120"/>
    </source>
</evidence>
<dbReference type="AlphaFoldDB" id="A0A9J5ZH07"/>
<evidence type="ECO:0000313" key="2">
    <source>
        <dbReference type="EMBL" id="KAG5610094.1"/>
    </source>
</evidence>
<dbReference type="Proteomes" id="UP000824120">
    <property type="component" value="Chromosome 4"/>
</dbReference>
<proteinExistence type="predicted"/>
<accession>A0A9J5ZH07</accession>
<dbReference type="EMBL" id="JACXVP010000004">
    <property type="protein sequence ID" value="KAG5610094.1"/>
    <property type="molecule type" value="Genomic_DNA"/>
</dbReference>
<feature type="region of interest" description="Disordered" evidence="1">
    <location>
        <begin position="68"/>
        <end position="98"/>
    </location>
</feature>
<comment type="caution">
    <text evidence="2">The sequence shown here is derived from an EMBL/GenBank/DDBJ whole genome shotgun (WGS) entry which is preliminary data.</text>
</comment>
<reference evidence="2 3" key="1">
    <citation type="submission" date="2020-09" db="EMBL/GenBank/DDBJ databases">
        <title>De no assembly of potato wild relative species, Solanum commersonii.</title>
        <authorList>
            <person name="Cho K."/>
        </authorList>
    </citation>
    <scope>NUCLEOTIDE SEQUENCE [LARGE SCALE GENOMIC DNA]</scope>
    <source>
        <strain evidence="2">LZ3.2</strain>
        <tissue evidence="2">Leaf</tissue>
    </source>
</reference>
<name>A0A9J5ZH07_SOLCO</name>
<sequence length="98" mass="10964">MEEIKKQMCTNGHSVDAFLAVMGPEYLGRLRLYGVGVTKKTPKKKVDNSKPTLNATNDVVQQMQEMMQKMEKQMEGKKENYATKPLSVPSPREATSSA</sequence>
<keyword evidence="3" id="KW-1185">Reference proteome</keyword>
<gene>
    <name evidence="2" type="ORF">H5410_021375</name>
</gene>
<evidence type="ECO:0000256" key="1">
    <source>
        <dbReference type="SAM" id="MobiDB-lite"/>
    </source>
</evidence>
<organism evidence="2 3">
    <name type="scientific">Solanum commersonii</name>
    <name type="common">Commerson's wild potato</name>
    <name type="synonym">Commerson's nightshade</name>
    <dbReference type="NCBI Taxonomy" id="4109"/>
    <lineage>
        <taxon>Eukaryota</taxon>
        <taxon>Viridiplantae</taxon>
        <taxon>Streptophyta</taxon>
        <taxon>Embryophyta</taxon>
        <taxon>Tracheophyta</taxon>
        <taxon>Spermatophyta</taxon>
        <taxon>Magnoliopsida</taxon>
        <taxon>eudicotyledons</taxon>
        <taxon>Gunneridae</taxon>
        <taxon>Pentapetalae</taxon>
        <taxon>asterids</taxon>
        <taxon>lamiids</taxon>
        <taxon>Solanales</taxon>
        <taxon>Solanaceae</taxon>
        <taxon>Solanoideae</taxon>
        <taxon>Solaneae</taxon>
        <taxon>Solanum</taxon>
    </lineage>
</organism>